<evidence type="ECO:0000256" key="7">
    <source>
        <dbReference type="ARBA" id="ARBA00023239"/>
    </source>
</evidence>
<reference evidence="11 12" key="1">
    <citation type="submission" date="2015-11" db="EMBL/GenBank/DDBJ databases">
        <title>Genomic analysis of 38 Legionella species identifies large and diverse effector repertoires.</title>
        <authorList>
            <person name="Burstein D."/>
            <person name="Amaro F."/>
            <person name="Zusman T."/>
            <person name="Lifshitz Z."/>
            <person name="Cohen O."/>
            <person name="Gilbert J.A."/>
            <person name="Pupko T."/>
            <person name="Shuman H.A."/>
            <person name="Segal G."/>
        </authorList>
    </citation>
    <scope>NUCLEOTIDE SEQUENCE [LARGE SCALE GENOMIC DNA]</scope>
    <source>
        <strain evidence="11 12">ATCC 51914</strain>
    </source>
</reference>
<dbReference type="NCBIfam" id="TIGR00262">
    <property type="entry name" value="trpA"/>
    <property type="match status" value="1"/>
</dbReference>
<feature type="active site" description="Proton acceptor" evidence="9">
    <location>
        <position position="49"/>
    </location>
</feature>
<dbReference type="InterPro" id="IPR002028">
    <property type="entry name" value="Trp_synthase_suA"/>
</dbReference>
<dbReference type="PANTHER" id="PTHR43406">
    <property type="entry name" value="TRYPTOPHAN SYNTHASE, ALPHA CHAIN"/>
    <property type="match status" value="1"/>
</dbReference>
<evidence type="ECO:0000256" key="3">
    <source>
        <dbReference type="ARBA" id="ARBA00011270"/>
    </source>
</evidence>
<dbReference type="CDD" id="cd04724">
    <property type="entry name" value="Tryptophan_synthase_alpha"/>
    <property type="match status" value="1"/>
</dbReference>
<evidence type="ECO:0000256" key="6">
    <source>
        <dbReference type="ARBA" id="ARBA00023141"/>
    </source>
</evidence>
<accession>A0A0W1AM20</accession>
<dbReference type="RefSeq" id="WP_058479668.1">
    <property type="nucleotide sequence ID" value="NZ_CAAAIQ010000006.1"/>
</dbReference>
<dbReference type="InterPro" id="IPR013785">
    <property type="entry name" value="Aldolase_TIM"/>
</dbReference>
<evidence type="ECO:0000256" key="5">
    <source>
        <dbReference type="ARBA" id="ARBA00022822"/>
    </source>
</evidence>
<name>A0A0W1AM20_9GAMM</name>
<evidence type="ECO:0000256" key="4">
    <source>
        <dbReference type="ARBA" id="ARBA00022605"/>
    </source>
</evidence>
<protein>
    <recommendedName>
        <fullName evidence="9">Tryptophan synthase alpha chain</fullName>
        <ecNumber evidence="9">4.2.1.20</ecNumber>
    </recommendedName>
</protein>
<keyword evidence="5 9" id="KW-0822">Tryptophan biosynthesis</keyword>
<feature type="active site" description="Proton acceptor" evidence="9">
    <location>
        <position position="60"/>
    </location>
</feature>
<dbReference type="FunFam" id="3.20.20.70:FF:000037">
    <property type="entry name" value="Tryptophan synthase alpha chain"/>
    <property type="match status" value="1"/>
</dbReference>
<dbReference type="SUPFAM" id="SSF51366">
    <property type="entry name" value="Ribulose-phoshate binding barrel"/>
    <property type="match status" value="1"/>
</dbReference>
<dbReference type="OrthoDB" id="9804578at2"/>
<dbReference type="HAMAP" id="MF_00131">
    <property type="entry name" value="Trp_synth_alpha"/>
    <property type="match status" value="1"/>
</dbReference>
<sequence length="272" mass="30042">MNRIDKTLANLSMSGRKMLSPYITAGDPHPELTVPLMHELVKAGADVLELGIPFSDPMAEGPVIQRAMERALTHSIHCESVLDMVKEFRQQDNDTPIIVMGYLNPIEQYGYDLFAQHAIEAGVDGTILVDLPPEEAEGVVRVWNKHGLYCIFLCSPTTTDDRIELINRHANGYLYYVSLKGVTGSNALDLTSLQEQYQLKKRLSKLPMMVGFGIKTPEIAAKVSQFADGVIVGAALIERIIEAYTAKKDPLQAAHTIIHSMREAIDNIGIKA</sequence>
<dbReference type="AlphaFoldDB" id="A0A0W1AM20"/>
<dbReference type="InterPro" id="IPR018204">
    <property type="entry name" value="Trp_synthase_alpha_AS"/>
</dbReference>
<dbReference type="InterPro" id="IPR011060">
    <property type="entry name" value="RibuloseP-bd_barrel"/>
</dbReference>
<evidence type="ECO:0000256" key="2">
    <source>
        <dbReference type="ARBA" id="ARBA00004733"/>
    </source>
</evidence>
<gene>
    <name evidence="9 11" type="primary">trpA</name>
    <name evidence="11" type="ORF">Lwal_0852</name>
</gene>
<comment type="caution">
    <text evidence="11">The sequence shown here is derived from an EMBL/GenBank/DDBJ whole genome shotgun (WGS) entry which is preliminary data.</text>
</comment>
<dbReference type="UniPathway" id="UPA00035">
    <property type="reaction ID" value="UER00044"/>
</dbReference>
<proteinExistence type="inferred from homology"/>
<dbReference type="EC" id="4.2.1.20" evidence="9"/>
<dbReference type="GO" id="GO:0004834">
    <property type="term" value="F:tryptophan synthase activity"/>
    <property type="evidence" value="ECO:0007669"/>
    <property type="project" value="UniProtKB-UniRule"/>
</dbReference>
<evidence type="ECO:0000313" key="12">
    <source>
        <dbReference type="Proteomes" id="UP000054729"/>
    </source>
</evidence>
<keyword evidence="6 9" id="KW-0057">Aromatic amino acid biosynthesis</keyword>
<dbReference type="PANTHER" id="PTHR43406:SF1">
    <property type="entry name" value="TRYPTOPHAN SYNTHASE ALPHA CHAIN, CHLOROPLASTIC"/>
    <property type="match status" value="1"/>
</dbReference>
<organism evidence="11 12">
    <name type="scientific">Legionella waltersii</name>
    <dbReference type="NCBI Taxonomy" id="66969"/>
    <lineage>
        <taxon>Bacteria</taxon>
        <taxon>Pseudomonadati</taxon>
        <taxon>Pseudomonadota</taxon>
        <taxon>Gammaproteobacteria</taxon>
        <taxon>Legionellales</taxon>
        <taxon>Legionellaceae</taxon>
        <taxon>Legionella</taxon>
    </lineage>
</organism>
<dbReference type="GO" id="GO:0005829">
    <property type="term" value="C:cytosol"/>
    <property type="evidence" value="ECO:0007669"/>
    <property type="project" value="TreeGrafter"/>
</dbReference>
<dbReference type="Pfam" id="PF00290">
    <property type="entry name" value="Trp_syntA"/>
    <property type="match status" value="1"/>
</dbReference>
<dbReference type="STRING" id="66969.Lwal_0852"/>
<dbReference type="Proteomes" id="UP000054729">
    <property type="component" value="Unassembled WGS sequence"/>
</dbReference>
<dbReference type="Gene3D" id="3.20.20.70">
    <property type="entry name" value="Aldolase class I"/>
    <property type="match status" value="1"/>
</dbReference>
<keyword evidence="12" id="KW-1185">Reference proteome</keyword>
<comment type="catalytic activity">
    <reaction evidence="8 9">
        <text>(1S,2R)-1-C-(indol-3-yl)glycerol 3-phosphate + L-serine = D-glyceraldehyde 3-phosphate + L-tryptophan + H2O</text>
        <dbReference type="Rhea" id="RHEA:10532"/>
        <dbReference type="ChEBI" id="CHEBI:15377"/>
        <dbReference type="ChEBI" id="CHEBI:33384"/>
        <dbReference type="ChEBI" id="CHEBI:57912"/>
        <dbReference type="ChEBI" id="CHEBI:58866"/>
        <dbReference type="ChEBI" id="CHEBI:59776"/>
        <dbReference type="EC" id="4.2.1.20"/>
    </reaction>
</comment>
<keyword evidence="4 9" id="KW-0028">Amino-acid biosynthesis</keyword>
<keyword evidence="7 9" id="KW-0456">Lyase</keyword>
<dbReference type="PATRIC" id="fig|66969.6.peg.926"/>
<evidence type="ECO:0000256" key="10">
    <source>
        <dbReference type="RuleBase" id="RU003662"/>
    </source>
</evidence>
<comment type="pathway">
    <text evidence="2 9">Amino-acid biosynthesis; L-tryptophan biosynthesis; L-tryptophan from chorismate: step 5/5.</text>
</comment>
<dbReference type="PROSITE" id="PS00167">
    <property type="entry name" value="TRP_SYNTHASE_ALPHA"/>
    <property type="match status" value="1"/>
</dbReference>
<dbReference type="EMBL" id="LNZB01000015">
    <property type="protein sequence ID" value="KTD82375.1"/>
    <property type="molecule type" value="Genomic_DNA"/>
</dbReference>
<comment type="similarity">
    <text evidence="9 10">Belongs to the TrpA family.</text>
</comment>
<evidence type="ECO:0000256" key="8">
    <source>
        <dbReference type="ARBA" id="ARBA00049047"/>
    </source>
</evidence>
<evidence type="ECO:0000313" key="11">
    <source>
        <dbReference type="EMBL" id="KTD82375.1"/>
    </source>
</evidence>
<evidence type="ECO:0000256" key="1">
    <source>
        <dbReference type="ARBA" id="ARBA00003365"/>
    </source>
</evidence>
<comment type="function">
    <text evidence="1 9">The alpha subunit is responsible for the aldol cleavage of indoleglycerol phosphate to indole and glyceraldehyde 3-phosphate.</text>
</comment>
<evidence type="ECO:0000256" key="9">
    <source>
        <dbReference type="HAMAP-Rule" id="MF_00131"/>
    </source>
</evidence>
<comment type="subunit">
    <text evidence="3 9">Tetramer of two alpha and two beta chains.</text>
</comment>